<accession>A0A084B425</accession>
<dbReference type="EMBL" id="KL648095">
    <property type="protein sequence ID" value="KEY72304.1"/>
    <property type="molecule type" value="Genomic_DNA"/>
</dbReference>
<dbReference type="Proteomes" id="UP000028045">
    <property type="component" value="Unassembled WGS sequence"/>
</dbReference>
<dbReference type="AlphaFoldDB" id="A0A084B425"/>
<organism evidence="2 3">
    <name type="scientific">Stachybotrys chartarum (strain CBS 109288 / IBT 7711)</name>
    <name type="common">Toxic black mold</name>
    <name type="synonym">Stilbospora chartarum</name>
    <dbReference type="NCBI Taxonomy" id="1280523"/>
    <lineage>
        <taxon>Eukaryota</taxon>
        <taxon>Fungi</taxon>
        <taxon>Dikarya</taxon>
        <taxon>Ascomycota</taxon>
        <taxon>Pezizomycotina</taxon>
        <taxon>Sordariomycetes</taxon>
        <taxon>Hypocreomycetidae</taxon>
        <taxon>Hypocreales</taxon>
        <taxon>Stachybotryaceae</taxon>
        <taxon>Stachybotrys</taxon>
    </lineage>
</organism>
<reference evidence="2 3" key="1">
    <citation type="journal article" date="2014" name="BMC Genomics">
        <title>Comparative genome sequencing reveals chemotype-specific gene clusters in the toxigenic black mold Stachybotrys.</title>
        <authorList>
            <person name="Semeiks J."/>
            <person name="Borek D."/>
            <person name="Otwinowski Z."/>
            <person name="Grishin N.V."/>
        </authorList>
    </citation>
    <scope>NUCLEOTIDE SEQUENCE [LARGE SCALE GENOMIC DNA]</scope>
    <source>
        <strain evidence="3">CBS 109288 / IBT 7711</strain>
    </source>
</reference>
<sequence>MKQPLLGVDFSLTGSEGSEDKLSSSLPARSLCFFPSTHLNRQAFSSTNNKSSFIFLSIFTLEPFGIQRALQLAPEVPSWIPVSQYSACGSPSKEAFGFPFRTSVVEGSPFGHGSIFAARCEPCSLHGPRGLGHLCGRCPSLLGLRAFIPYAAARAALAARRLKDTFVGEKVVGGSGQATRRRPGFGADDATPEIPCPPLADITLEATKTPTAAETKRPSCLYDKFQRATTNREATQHHLEERKEANKPLMPEKKKDACGKDSKFRLCQLYRDLGAHSKCIFERE</sequence>
<protein>
    <submittedName>
        <fullName evidence="2">Uncharacterized protein</fullName>
    </submittedName>
</protein>
<dbReference type="HOGENOM" id="CLU_980638_0_0_1"/>
<evidence type="ECO:0000256" key="1">
    <source>
        <dbReference type="SAM" id="MobiDB-lite"/>
    </source>
</evidence>
<evidence type="ECO:0000313" key="3">
    <source>
        <dbReference type="Proteomes" id="UP000028045"/>
    </source>
</evidence>
<evidence type="ECO:0000313" key="2">
    <source>
        <dbReference type="EMBL" id="KEY72304.1"/>
    </source>
</evidence>
<feature type="region of interest" description="Disordered" evidence="1">
    <location>
        <begin position="231"/>
        <end position="256"/>
    </location>
</feature>
<keyword evidence="3" id="KW-1185">Reference proteome</keyword>
<gene>
    <name evidence="2" type="ORF">S7711_10400</name>
</gene>
<name>A0A084B425_STACB</name>
<feature type="compositionally biased region" description="Basic and acidic residues" evidence="1">
    <location>
        <begin position="234"/>
        <end position="256"/>
    </location>
</feature>
<proteinExistence type="predicted"/>